<name>A0A6C0BGH4_9ZZZZ</name>
<sequence>MSEKKCYIRRKNSQWEEGRSHHNIALHSYITLYVDPLEPGMMPVGGFICADHEDGGLFAAHFSYVGRQVYQFLDQFGNIVQIMMAEPNIVAHINRITD</sequence>
<dbReference type="AlphaFoldDB" id="A0A6C0BGH4"/>
<protein>
    <submittedName>
        <fullName evidence="1">Uncharacterized protein</fullName>
    </submittedName>
</protein>
<proteinExistence type="predicted"/>
<dbReference type="EMBL" id="MN739161">
    <property type="protein sequence ID" value="QHS91437.1"/>
    <property type="molecule type" value="Genomic_DNA"/>
</dbReference>
<evidence type="ECO:0000313" key="1">
    <source>
        <dbReference type="EMBL" id="QHS91437.1"/>
    </source>
</evidence>
<organism evidence="1">
    <name type="scientific">viral metagenome</name>
    <dbReference type="NCBI Taxonomy" id="1070528"/>
    <lineage>
        <taxon>unclassified sequences</taxon>
        <taxon>metagenomes</taxon>
        <taxon>organismal metagenomes</taxon>
    </lineage>
</organism>
<reference evidence="1" key="1">
    <citation type="journal article" date="2020" name="Nature">
        <title>Giant virus diversity and host interactions through global metagenomics.</title>
        <authorList>
            <person name="Schulz F."/>
            <person name="Roux S."/>
            <person name="Paez-Espino D."/>
            <person name="Jungbluth S."/>
            <person name="Walsh D.A."/>
            <person name="Denef V.J."/>
            <person name="McMahon K.D."/>
            <person name="Konstantinidis K.T."/>
            <person name="Eloe-Fadrosh E.A."/>
            <person name="Kyrpides N.C."/>
            <person name="Woyke T."/>
        </authorList>
    </citation>
    <scope>NUCLEOTIDE SEQUENCE</scope>
    <source>
        <strain evidence="1">GVMAG-M-3300013004-44</strain>
    </source>
</reference>
<accession>A0A6C0BGH4</accession>